<proteinExistence type="predicted"/>
<dbReference type="GO" id="GO:0008240">
    <property type="term" value="F:tripeptidyl-peptidase activity"/>
    <property type="evidence" value="ECO:0007669"/>
    <property type="project" value="TreeGrafter"/>
</dbReference>
<keyword evidence="1" id="KW-0378">Hydrolase</keyword>
<name>A0A250WV75_9CHLO</name>
<sequence length="618" mass="65848">MMNNLFNSPMAIMVPCSLDLNGSDISSIHYATVHDYVACMPSITININLNFKAFGGEVYPMDINITSAHQPGVQVMSCGRVVQNSNGSLPSDLCTNISYQMSAANNAVNDISAETAVYVLYAREAGVPIAVPYGSFELSFSLPESIPSLYRDPIFLSLTSGTSDGTITWLPRTTPKQLRKVYNALLQNLGTSNGTITAVAPLGTYYDMSPFDLAIANGALLGVNLTNEDLNVLNLTSGPSVFVENDPRQCYKGPGTVYTGAQVEASLDIQMITQFGEGSGTAFGFAATLNSSYFQYGDYSEGERVASQNYLNQLLLGLKPMPHVLSISYGGLPLASNSSLDRGNNTLAAYDATLAKFAAIGVTVLAASGDAGKMIQALMVVKVCPPYVMRVTSVGATMEVKTAPDAKAVFCASMAAAGGTITSGGGFGNISQHGSPVPSWQQAVVHKYINSHKHLPSWPLQPKLNPSAHYNVKCSKKSNGSTKGCVYGRAFPDISLIGTNVPIVFSGVPLLVSGTSVTSPAMAGLVAQLNAYIRATPGLEDKTIGFMNPFLYWAARYYPDAFTDIIHGNNFVYDSNWTKCALGYETAVGWDPVTGLGMPRMSVLQKAAVKYIQLQTKH</sequence>
<evidence type="ECO:0000259" key="2">
    <source>
        <dbReference type="PROSITE" id="PS51695"/>
    </source>
</evidence>
<evidence type="ECO:0000313" key="3">
    <source>
        <dbReference type="EMBL" id="GAX74705.1"/>
    </source>
</evidence>
<evidence type="ECO:0000256" key="1">
    <source>
        <dbReference type="PROSITE-ProRule" id="PRU01032"/>
    </source>
</evidence>
<dbReference type="GO" id="GO:0046872">
    <property type="term" value="F:metal ion binding"/>
    <property type="evidence" value="ECO:0007669"/>
    <property type="project" value="UniProtKB-UniRule"/>
</dbReference>
<accession>A0A250WV75</accession>
<gene>
    <name evidence="3" type="ORF">CEUSTIGMA_g2153.t1</name>
</gene>
<comment type="caution">
    <text evidence="3">The sequence shown here is derived from an EMBL/GenBank/DDBJ whole genome shotgun (WGS) entry which is preliminary data.</text>
</comment>
<organism evidence="3 4">
    <name type="scientific">Chlamydomonas eustigma</name>
    <dbReference type="NCBI Taxonomy" id="1157962"/>
    <lineage>
        <taxon>Eukaryota</taxon>
        <taxon>Viridiplantae</taxon>
        <taxon>Chlorophyta</taxon>
        <taxon>core chlorophytes</taxon>
        <taxon>Chlorophyceae</taxon>
        <taxon>CS clade</taxon>
        <taxon>Chlamydomonadales</taxon>
        <taxon>Chlamydomonadaceae</taxon>
        <taxon>Chlamydomonas</taxon>
    </lineage>
</organism>
<keyword evidence="1" id="KW-0479">Metal-binding</keyword>
<dbReference type="Gene3D" id="3.40.50.200">
    <property type="entry name" value="Peptidase S8/S53 domain"/>
    <property type="match status" value="1"/>
</dbReference>
<reference evidence="3 4" key="1">
    <citation type="submission" date="2017-08" db="EMBL/GenBank/DDBJ databases">
        <title>Acidophilic green algal genome provides insights into adaptation to an acidic environment.</title>
        <authorList>
            <person name="Hirooka S."/>
            <person name="Hirose Y."/>
            <person name="Kanesaki Y."/>
            <person name="Higuchi S."/>
            <person name="Fujiwara T."/>
            <person name="Onuma R."/>
            <person name="Era A."/>
            <person name="Ohbayashi R."/>
            <person name="Uzuka A."/>
            <person name="Nozaki H."/>
            <person name="Yoshikawa H."/>
            <person name="Miyagishima S.Y."/>
        </authorList>
    </citation>
    <scope>NUCLEOTIDE SEQUENCE [LARGE SCALE GENOMIC DNA]</scope>
    <source>
        <strain evidence="3 4">NIES-2499</strain>
    </source>
</reference>
<comment type="cofactor">
    <cofactor evidence="1">
        <name>Ca(2+)</name>
        <dbReference type="ChEBI" id="CHEBI:29108"/>
    </cofactor>
    <text evidence="1">Binds 1 Ca(2+) ion per subunit.</text>
</comment>
<dbReference type="PANTHER" id="PTHR14218">
    <property type="entry name" value="PROTEASE S8 TRIPEPTIDYL PEPTIDASE I CLN2"/>
    <property type="match status" value="1"/>
</dbReference>
<dbReference type="InterPro" id="IPR030400">
    <property type="entry name" value="Sedolisin_dom"/>
</dbReference>
<dbReference type="GO" id="GO:0004252">
    <property type="term" value="F:serine-type endopeptidase activity"/>
    <property type="evidence" value="ECO:0007669"/>
    <property type="project" value="UniProtKB-UniRule"/>
</dbReference>
<keyword evidence="4" id="KW-1185">Reference proteome</keyword>
<feature type="active site" description="Charge relay system" evidence="1">
    <location>
        <position position="264"/>
    </location>
</feature>
<dbReference type="EMBL" id="BEGY01000008">
    <property type="protein sequence ID" value="GAX74705.1"/>
    <property type="molecule type" value="Genomic_DNA"/>
</dbReference>
<dbReference type="PANTHER" id="PTHR14218:SF15">
    <property type="entry name" value="TRIPEPTIDYL-PEPTIDASE 1"/>
    <property type="match status" value="1"/>
</dbReference>
<dbReference type="SUPFAM" id="SSF52743">
    <property type="entry name" value="Subtilisin-like"/>
    <property type="match status" value="1"/>
</dbReference>
<dbReference type="OrthoDB" id="409122at2759"/>
<dbReference type="STRING" id="1157962.A0A250WV75"/>
<feature type="active site" description="Charge relay system" evidence="1">
    <location>
        <position position="516"/>
    </location>
</feature>
<keyword evidence="1" id="KW-0645">Protease</keyword>
<dbReference type="GO" id="GO:0006508">
    <property type="term" value="P:proteolysis"/>
    <property type="evidence" value="ECO:0007669"/>
    <property type="project" value="UniProtKB-KW"/>
</dbReference>
<feature type="binding site" evidence="1">
    <location>
        <position position="564"/>
    </location>
    <ligand>
        <name>Ca(2+)</name>
        <dbReference type="ChEBI" id="CHEBI:29108"/>
    </ligand>
</feature>
<protein>
    <recommendedName>
        <fullName evidence="2">Peptidase S53 domain-containing protein</fullName>
    </recommendedName>
</protein>
<feature type="domain" description="Peptidase S53" evidence="2">
    <location>
        <begin position="172"/>
        <end position="611"/>
    </location>
</feature>
<dbReference type="Proteomes" id="UP000232323">
    <property type="component" value="Unassembled WGS sequence"/>
</dbReference>
<keyword evidence="1" id="KW-0720">Serine protease</keyword>
<keyword evidence="1" id="KW-0106">Calcium</keyword>
<dbReference type="InterPro" id="IPR050819">
    <property type="entry name" value="Tripeptidyl-peptidase_I"/>
</dbReference>
<dbReference type="PROSITE" id="PS51695">
    <property type="entry name" value="SEDOLISIN"/>
    <property type="match status" value="1"/>
</dbReference>
<feature type="binding site" evidence="1">
    <location>
        <position position="591"/>
    </location>
    <ligand>
        <name>Ca(2+)</name>
        <dbReference type="ChEBI" id="CHEBI:29108"/>
    </ligand>
</feature>
<feature type="binding site" evidence="1">
    <location>
        <position position="565"/>
    </location>
    <ligand>
        <name>Ca(2+)</name>
        <dbReference type="ChEBI" id="CHEBI:29108"/>
    </ligand>
</feature>
<dbReference type="AlphaFoldDB" id="A0A250WV75"/>
<feature type="active site" description="Charge relay system" evidence="1">
    <location>
        <position position="268"/>
    </location>
</feature>
<evidence type="ECO:0000313" key="4">
    <source>
        <dbReference type="Proteomes" id="UP000232323"/>
    </source>
</evidence>
<feature type="binding site" evidence="1">
    <location>
        <position position="589"/>
    </location>
    <ligand>
        <name>Ca(2+)</name>
        <dbReference type="ChEBI" id="CHEBI:29108"/>
    </ligand>
</feature>
<dbReference type="InterPro" id="IPR036852">
    <property type="entry name" value="Peptidase_S8/S53_dom_sf"/>
</dbReference>
<dbReference type="CDD" id="cd04056">
    <property type="entry name" value="Peptidases_S53"/>
    <property type="match status" value="1"/>
</dbReference>